<dbReference type="InterPro" id="IPR000253">
    <property type="entry name" value="FHA_dom"/>
</dbReference>
<dbReference type="InterPro" id="IPR005467">
    <property type="entry name" value="His_kinase_dom"/>
</dbReference>
<evidence type="ECO:0000313" key="10">
    <source>
        <dbReference type="EMBL" id="RJP17810.1"/>
    </source>
</evidence>
<dbReference type="EMBL" id="QZKU01000110">
    <property type="protein sequence ID" value="RJP17810.1"/>
    <property type="molecule type" value="Genomic_DNA"/>
</dbReference>
<name>A0A3A4NKW2_ABYX5</name>
<keyword evidence="6" id="KW-0902">Two-component regulatory system</keyword>
<dbReference type="CDD" id="cd00060">
    <property type="entry name" value="FHA"/>
    <property type="match status" value="1"/>
</dbReference>
<evidence type="ECO:0000256" key="5">
    <source>
        <dbReference type="ARBA" id="ARBA00022777"/>
    </source>
</evidence>
<feature type="coiled-coil region" evidence="7">
    <location>
        <begin position="322"/>
        <end position="352"/>
    </location>
</feature>
<dbReference type="InterPro" id="IPR003661">
    <property type="entry name" value="HisK_dim/P_dom"/>
</dbReference>
<keyword evidence="3" id="KW-0597">Phosphoprotein</keyword>
<gene>
    <name evidence="10" type="ORF">C4520_15685</name>
</gene>
<dbReference type="Gene3D" id="3.30.565.10">
    <property type="entry name" value="Histidine kinase-like ATPase, C-terminal domain"/>
    <property type="match status" value="1"/>
</dbReference>
<evidence type="ECO:0000256" key="6">
    <source>
        <dbReference type="ARBA" id="ARBA00023012"/>
    </source>
</evidence>
<evidence type="ECO:0000259" key="8">
    <source>
        <dbReference type="PROSITE" id="PS50006"/>
    </source>
</evidence>
<evidence type="ECO:0000256" key="2">
    <source>
        <dbReference type="ARBA" id="ARBA00012438"/>
    </source>
</evidence>
<dbReference type="InterPro" id="IPR029016">
    <property type="entry name" value="GAF-like_dom_sf"/>
</dbReference>
<dbReference type="Gene3D" id="3.30.450.40">
    <property type="match status" value="1"/>
</dbReference>
<dbReference type="SMART" id="SM00387">
    <property type="entry name" value="HATPase_c"/>
    <property type="match status" value="1"/>
</dbReference>
<dbReference type="CDD" id="cd00075">
    <property type="entry name" value="HATPase"/>
    <property type="match status" value="1"/>
</dbReference>
<dbReference type="Pfam" id="PF00512">
    <property type="entry name" value="HisKA"/>
    <property type="match status" value="1"/>
</dbReference>
<dbReference type="InterPro" id="IPR004358">
    <property type="entry name" value="Sig_transdc_His_kin-like_C"/>
</dbReference>
<dbReference type="InterPro" id="IPR036890">
    <property type="entry name" value="HATPase_C_sf"/>
</dbReference>
<dbReference type="SMART" id="SM00065">
    <property type="entry name" value="GAF"/>
    <property type="match status" value="1"/>
</dbReference>
<dbReference type="Pfam" id="PF01590">
    <property type="entry name" value="GAF"/>
    <property type="match status" value="1"/>
</dbReference>
<dbReference type="Gene3D" id="2.60.200.20">
    <property type="match status" value="1"/>
</dbReference>
<dbReference type="PROSITE" id="PS50109">
    <property type="entry name" value="HIS_KIN"/>
    <property type="match status" value="1"/>
</dbReference>
<evidence type="ECO:0000256" key="1">
    <source>
        <dbReference type="ARBA" id="ARBA00000085"/>
    </source>
</evidence>
<keyword evidence="5" id="KW-0418">Kinase</keyword>
<evidence type="ECO:0000256" key="4">
    <source>
        <dbReference type="ARBA" id="ARBA00022679"/>
    </source>
</evidence>
<dbReference type="SUPFAM" id="SSF55781">
    <property type="entry name" value="GAF domain-like"/>
    <property type="match status" value="1"/>
</dbReference>
<dbReference type="Gene3D" id="1.10.287.130">
    <property type="match status" value="1"/>
</dbReference>
<evidence type="ECO:0000256" key="3">
    <source>
        <dbReference type="ARBA" id="ARBA00022553"/>
    </source>
</evidence>
<dbReference type="EC" id="2.7.13.3" evidence="2"/>
<feature type="domain" description="Histidine kinase" evidence="9">
    <location>
        <begin position="352"/>
        <end position="573"/>
    </location>
</feature>
<dbReference type="FunFam" id="3.30.565.10:FF:000006">
    <property type="entry name" value="Sensor histidine kinase WalK"/>
    <property type="match status" value="1"/>
</dbReference>
<evidence type="ECO:0000259" key="9">
    <source>
        <dbReference type="PROSITE" id="PS50109"/>
    </source>
</evidence>
<dbReference type="SUPFAM" id="SSF49879">
    <property type="entry name" value="SMAD/FHA domain"/>
    <property type="match status" value="1"/>
</dbReference>
<evidence type="ECO:0000313" key="11">
    <source>
        <dbReference type="Proteomes" id="UP000265882"/>
    </source>
</evidence>
<dbReference type="Pfam" id="PF00498">
    <property type="entry name" value="FHA"/>
    <property type="match status" value="1"/>
</dbReference>
<dbReference type="AlphaFoldDB" id="A0A3A4NKW2"/>
<dbReference type="GO" id="GO:0000155">
    <property type="term" value="F:phosphorelay sensor kinase activity"/>
    <property type="evidence" value="ECO:0007669"/>
    <property type="project" value="InterPro"/>
</dbReference>
<dbReference type="PRINTS" id="PR00344">
    <property type="entry name" value="BCTRLSENSOR"/>
</dbReference>
<dbReference type="InterPro" id="IPR008984">
    <property type="entry name" value="SMAD_FHA_dom_sf"/>
</dbReference>
<reference evidence="10 11" key="1">
    <citation type="journal article" date="2017" name="ISME J.">
        <title>Energy and carbon metabolisms in a deep terrestrial subsurface fluid microbial community.</title>
        <authorList>
            <person name="Momper L."/>
            <person name="Jungbluth S.P."/>
            <person name="Lee M.D."/>
            <person name="Amend J.P."/>
        </authorList>
    </citation>
    <scope>NUCLEOTIDE SEQUENCE [LARGE SCALE GENOMIC DNA]</scope>
    <source>
        <strain evidence="10">SURF_5</strain>
    </source>
</reference>
<dbReference type="SUPFAM" id="SSF47384">
    <property type="entry name" value="Homodimeric domain of signal transducing histidine kinase"/>
    <property type="match status" value="1"/>
</dbReference>
<accession>A0A3A4NKW2</accession>
<dbReference type="InterPro" id="IPR003594">
    <property type="entry name" value="HATPase_dom"/>
</dbReference>
<sequence length="584" mass="65563">MNCIIFSLERSVLLAMGAFIMPFLEISSGSKEPTVYHLRSGRVTIGRSRQNDVVIEDDTASSHHAVISLINRAYFIEDTESANGTYVNGIQVRRKRLRDRDRISIGRTYLRYFVNPKPDRQEEVPVKRADSKKILRAFAADTPSPKSLVALRQAHENLKRIYEINAIISSIFDVRELAEKILEIIFSLFKADRGYIMLLETGQSELNLVASKKKNGAGAETGVDFSRTIAQRVLETEESVITCNAPEDERFPDRQSILGGHIKSAMCVPIRGRNDKLGIIYVDHRGAPDHFSEEHLQLLTMVANSAGIAIDNIRLYEENLKIQVLKAINEEMQEKNRKLMELESLKEDLINMVVHDMKNPVTNTMMALDLVALDPQAQLSEQQREYIQLAKRNQFKLSEMIANLLELSKLESGRMQIERAPLDLANLLDRVVERYAAVLNKEDQSVIADIKPAAREIVSDERLLERVLSNILSNAMKHSPPRAEIHVAAAPAADTGEIVVSVRDFGDGIPSEFHQKIFEKFCQAGLRELGHRTDTGLGLAFCKMAIEAMGGRIWVDSKPKKGSCFSFSLPRQPVAETASDQTSN</sequence>
<dbReference type="SMART" id="SM00240">
    <property type="entry name" value="FHA"/>
    <property type="match status" value="1"/>
</dbReference>
<dbReference type="PROSITE" id="PS50006">
    <property type="entry name" value="FHA_DOMAIN"/>
    <property type="match status" value="1"/>
</dbReference>
<dbReference type="SMART" id="SM00388">
    <property type="entry name" value="HisKA"/>
    <property type="match status" value="1"/>
</dbReference>
<dbReference type="CDD" id="cd00082">
    <property type="entry name" value="HisKA"/>
    <property type="match status" value="1"/>
</dbReference>
<evidence type="ECO:0000256" key="7">
    <source>
        <dbReference type="SAM" id="Coils"/>
    </source>
</evidence>
<comment type="caution">
    <text evidence="10">The sequence shown here is derived from an EMBL/GenBank/DDBJ whole genome shotgun (WGS) entry which is preliminary data.</text>
</comment>
<dbReference type="Proteomes" id="UP000265882">
    <property type="component" value="Unassembled WGS sequence"/>
</dbReference>
<protein>
    <recommendedName>
        <fullName evidence="2">histidine kinase</fullName>
        <ecNumber evidence="2">2.7.13.3</ecNumber>
    </recommendedName>
</protein>
<dbReference type="InterPro" id="IPR003018">
    <property type="entry name" value="GAF"/>
</dbReference>
<comment type="catalytic activity">
    <reaction evidence="1">
        <text>ATP + protein L-histidine = ADP + protein N-phospho-L-histidine.</text>
        <dbReference type="EC" id="2.7.13.3"/>
    </reaction>
</comment>
<dbReference type="InterPro" id="IPR050736">
    <property type="entry name" value="Sensor_HK_Regulatory"/>
</dbReference>
<dbReference type="PANTHER" id="PTHR43711:SF1">
    <property type="entry name" value="HISTIDINE KINASE 1"/>
    <property type="match status" value="1"/>
</dbReference>
<organism evidence="10 11">
    <name type="scientific">Abyssobacteria bacterium (strain SURF_5)</name>
    <dbReference type="NCBI Taxonomy" id="2093360"/>
    <lineage>
        <taxon>Bacteria</taxon>
        <taxon>Pseudomonadati</taxon>
        <taxon>Candidatus Hydrogenedentota</taxon>
        <taxon>Candidatus Abyssobacteria</taxon>
    </lineage>
</organism>
<feature type="domain" description="FHA" evidence="8">
    <location>
        <begin position="43"/>
        <end position="92"/>
    </location>
</feature>
<proteinExistence type="predicted"/>
<dbReference type="SUPFAM" id="SSF55874">
    <property type="entry name" value="ATPase domain of HSP90 chaperone/DNA topoisomerase II/histidine kinase"/>
    <property type="match status" value="1"/>
</dbReference>
<dbReference type="InterPro" id="IPR036097">
    <property type="entry name" value="HisK_dim/P_sf"/>
</dbReference>
<dbReference type="PANTHER" id="PTHR43711">
    <property type="entry name" value="TWO-COMPONENT HISTIDINE KINASE"/>
    <property type="match status" value="1"/>
</dbReference>
<dbReference type="Pfam" id="PF02518">
    <property type="entry name" value="HATPase_c"/>
    <property type="match status" value="1"/>
</dbReference>
<keyword evidence="7" id="KW-0175">Coiled coil</keyword>
<keyword evidence="4" id="KW-0808">Transferase</keyword>